<evidence type="ECO:0000256" key="4">
    <source>
        <dbReference type="HAMAP-Rule" id="MF_03010"/>
    </source>
</evidence>
<dbReference type="GO" id="GO:0043022">
    <property type="term" value="F:ribosome binding"/>
    <property type="evidence" value="ECO:0007669"/>
    <property type="project" value="InterPro"/>
</dbReference>
<reference evidence="6 7" key="2">
    <citation type="journal article" date="2014" name="J. Gen. Appl. Microbiol.">
        <title>The early diverging ascomycetous budding yeast Saitoella complicata has three histone deacetylases belonging to the Clr6, Hos2, and Rpd3 lineages.</title>
        <authorList>
            <person name="Nishida H."/>
            <person name="Matsumoto T."/>
            <person name="Kondo S."/>
            <person name="Hamamoto M."/>
            <person name="Yoshikawa H."/>
        </authorList>
    </citation>
    <scope>NUCLEOTIDE SEQUENCE [LARGE SCALE GENOMIC DNA]</scope>
    <source>
        <strain evidence="6 7">NRRL Y-17804</strain>
    </source>
</reference>
<comment type="subunit">
    <text evidence="4">Component of the eukaryotic translation initiation factor 3 (eIF-3) complex.</text>
</comment>
<dbReference type="Gene3D" id="1.10.10.10">
    <property type="entry name" value="Winged helix-like DNA-binding domain superfamily/Winged helix DNA-binding domain"/>
    <property type="match status" value="1"/>
</dbReference>
<dbReference type="GO" id="GO:0003743">
    <property type="term" value="F:translation initiation factor activity"/>
    <property type="evidence" value="ECO:0007669"/>
    <property type="project" value="UniProtKB-UniRule"/>
</dbReference>
<dbReference type="InterPro" id="IPR000717">
    <property type="entry name" value="PCI_dom"/>
</dbReference>
<dbReference type="PANTHER" id="PTHR13022">
    <property type="entry name" value="EUKARYOTIC TRANSLATION INITIATION FACTOR 3 SUBUNIT 11"/>
    <property type="match status" value="1"/>
</dbReference>
<dbReference type="GO" id="GO:0033290">
    <property type="term" value="C:eukaryotic 48S preinitiation complex"/>
    <property type="evidence" value="ECO:0007669"/>
    <property type="project" value="UniProtKB-UniRule"/>
</dbReference>
<evidence type="ECO:0000256" key="2">
    <source>
        <dbReference type="ARBA" id="ARBA00022540"/>
    </source>
</evidence>
<dbReference type="Pfam" id="PF10075">
    <property type="entry name" value="CSN8_PSD8_EIF3K"/>
    <property type="match status" value="1"/>
</dbReference>
<dbReference type="Proteomes" id="UP000033140">
    <property type="component" value="Unassembled WGS sequence"/>
</dbReference>
<evidence type="ECO:0000313" key="6">
    <source>
        <dbReference type="EMBL" id="GAO52085.1"/>
    </source>
</evidence>
<dbReference type="InterPro" id="IPR016024">
    <property type="entry name" value="ARM-type_fold"/>
</dbReference>
<evidence type="ECO:0000256" key="3">
    <source>
        <dbReference type="ARBA" id="ARBA00022917"/>
    </source>
</evidence>
<name>A0A0E9NRN4_SAICN</name>
<dbReference type="SUPFAM" id="SSF48371">
    <property type="entry name" value="ARM repeat"/>
    <property type="match status" value="1"/>
</dbReference>
<evidence type="ECO:0000259" key="5">
    <source>
        <dbReference type="PROSITE" id="PS50250"/>
    </source>
</evidence>
<dbReference type="PANTHER" id="PTHR13022:SF0">
    <property type="entry name" value="EUKARYOTIC TRANSLATION INITIATION FACTOR 3 SUBUNIT K"/>
    <property type="match status" value="1"/>
</dbReference>
<dbReference type="GO" id="GO:0005852">
    <property type="term" value="C:eukaryotic translation initiation factor 3 complex"/>
    <property type="evidence" value="ECO:0007669"/>
    <property type="project" value="UniProtKB-UniRule"/>
</dbReference>
<dbReference type="GO" id="GO:0001732">
    <property type="term" value="P:formation of cytoplasmic translation initiation complex"/>
    <property type="evidence" value="ECO:0007669"/>
    <property type="project" value="UniProtKB-UniRule"/>
</dbReference>
<dbReference type="InterPro" id="IPR036388">
    <property type="entry name" value="WH-like_DNA-bd_sf"/>
</dbReference>
<dbReference type="InterPro" id="IPR036390">
    <property type="entry name" value="WH_DNA-bd_sf"/>
</dbReference>
<keyword evidence="2 4" id="KW-0396">Initiation factor</keyword>
<evidence type="ECO:0000256" key="1">
    <source>
        <dbReference type="ARBA" id="ARBA00022490"/>
    </source>
</evidence>
<dbReference type="GO" id="GO:0003723">
    <property type="term" value="F:RNA binding"/>
    <property type="evidence" value="ECO:0007669"/>
    <property type="project" value="UniProtKB-UniRule"/>
</dbReference>
<keyword evidence="7" id="KW-1185">Reference proteome</keyword>
<proteinExistence type="inferred from homology"/>
<dbReference type="OMA" id="GDDLCAD"/>
<reference evidence="6 7" key="3">
    <citation type="journal article" date="2015" name="Genome Announc.">
        <title>Draft Genome Sequence of the Archiascomycetous Yeast Saitoella complicata.</title>
        <authorList>
            <person name="Yamauchi K."/>
            <person name="Kondo S."/>
            <person name="Hamamoto M."/>
            <person name="Takahashi Y."/>
            <person name="Ogura Y."/>
            <person name="Hayashi T."/>
            <person name="Nishida H."/>
        </authorList>
    </citation>
    <scope>NUCLEOTIDE SEQUENCE [LARGE SCALE GENOMIC DNA]</scope>
    <source>
        <strain evidence="6 7">NRRL Y-17804</strain>
    </source>
</reference>
<dbReference type="EMBL" id="BACD03000059">
    <property type="protein sequence ID" value="GAO52085.1"/>
    <property type="molecule type" value="Genomic_DNA"/>
</dbReference>
<comment type="similarity">
    <text evidence="4">Belongs to the eIF-3 subunit K family.</text>
</comment>
<organism evidence="6 7">
    <name type="scientific">Saitoella complicata (strain BCRC 22490 / CBS 7301 / JCM 7358 / NBRC 10748 / NRRL Y-17804)</name>
    <dbReference type="NCBI Taxonomy" id="698492"/>
    <lineage>
        <taxon>Eukaryota</taxon>
        <taxon>Fungi</taxon>
        <taxon>Dikarya</taxon>
        <taxon>Ascomycota</taxon>
        <taxon>Taphrinomycotina</taxon>
        <taxon>Taphrinomycotina incertae sedis</taxon>
        <taxon>Saitoella</taxon>
    </lineage>
</organism>
<protein>
    <recommendedName>
        <fullName evidence="4">Eukaryotic translation initiation factor 3 subunit K</fullName>
        <shortName evidence="4">eIF3k</shortName>
    </recommendedName>
    <alternativeName>
        <fullName evidence="4">eIF-3 p25</fullName>
    </alternativeName>
</protein>
<evidence type="ECO:0000313" key="7">
    <source>
        <dbReference type="Proteomes" id="UP000033140"/>
    </source>
</evidence>
<reference evidence="6 7" key="1">
    <citation type="journal article" date="2011" name="J. Gen. Appl. Microbiol.">
        <title>Draft genome sequencing of the enigmatic yeast Saitoella complicata.</title>
        <authorList>
            <person name="Nishida H."/>
            <person name="Hamamoto M."/>
            <person name="Sugiyama J."/>
        </authorList>
    </citation>
    <scope>NUCLEOTIDE SEQUENCE [LARGE SCALE GENOMIC DNA]</scope>
    <source>
        <strain evidence="6 7">NRRL Y-17804</strain>
    </source>
</reference>
<comment type="subcellular location">
    <subcellularLocation>
        <location evidence="4">Cytoplasm</location>
    </subcellularLocation>
</comment>
<dbReference type="SUPFAM" id="SSF46785">
    <property type="entry name" value="Winged helix' DNA-binding domain"/>
    <property type="match status" value="1"/>
</dbReference>
<dbReference type="STRING" id="698492.A0A0E9NRN4"/>
<dbReference type="InterPro" id="IPR016020">
    <property type="entry name" value="Transl_init_fac_sub12_N_euk"/>
</dbReference>
<accession>A0A0E9NRN4</accession>
<comment type="function">
    <text evidence="4">Component of the eukaryotic translation initiation factor 3 (eIF-3) complex, which is involved in protein synthesis of a specialized repertoire of mRNAs and, together with other initiation factors, stimulates binding of mRNA and methionyl-tRNAi to the 40S ribosome. The eIF-3 complex specifically targets and initiates translation of a subset of mRNAs involved in cell proliferation.</text>
</comment>
<dbReference type="HAMAP" id="MF_03010">
    <property type="entry name" value="eIF3k"/>
    <property type="match status" value="1"/>
</dbReference>
<dbReference type="PROSITE" id="PS50250">
    <property type="entry name" value="PCI"/>
    <property type="match status" value="1"/>
</dbReference>
<keyword evidence="3 4" id="KW-0648">Protein biosynthesis</keyword>
<keyword evidence="1 4" id="KW-0963">Cytoplasm</keyword>
<dbReference type="GO" id="GO:0016282">
    <property type="term" value="C:eukaryotic 43S preinitiation complex"/>
    <property type="evidence" value="ECO:0007669"/>
    <property type="project" value="UniProtKB-UniRule"/>
</dbReference>
<gene>
    <name evidence="6" type="ORF">G7K_6171-t1</name>
</gene>
<sequence length="285" mass="31675">MPSRTQADSIAAHAPGLAERPECRSDLIQSLVDGVDRYNPDNVTVFEDYLAQQCQDGTYDCLANLALLKLYQFNPHLFKDEQCTNALVKSLAAFPQPDFSLHLHLLPPHVLVFTSTDSLSEAVQKLQALNAALSSASYAKFWEIYNSDDLYADLVADCAGFEAAIRRGVARTTAQASRVVSKSVLGSWTNLKGDELENWAKEVCGWTVEGEEVKIPVNKDNEAKPTVAMENIKLEQLQRLIRHSAEILCHNVMYICTRSYYRVTIANSYSKPKSPSKNKKGGESN</sequence>
<comment type="caution">
    <text evidence="6">The sequence shown here is derived from an EMBL/GenBank/DDBJ whole genome shotgun (WGS) entry which is preliminary data.</text>
</comment>
<dbReference type="GO" id="GO:0006446">
    <property type="term" value="P:regulation of translational initiation"/>
    <property type="evidence" value="ECO:0007669"/>
    <property type="project" value="InterPro"/>
</dbReference>
<dbReference type="Gene3D" id="1.25.40.250">
    <property type="entry name" value="ARM repeat, domain 1"/>
    <property type="match status" value="1"/>
</dbReference>
<feature type="domain" description="PCI" evidence="5">
    <location>
        <begin position="59"/>
        <end position="231"/>
    </location>
</feature>
<dbReference type="InterPro" id="IPR009374">
    <property type="entry name" value="eIF3k"/>
</dbReference>
<dbReference type="InterPro" id="IPR033464">
    <property type="entry name" value="CSN8_PSD8_EIF3K"/>
</dbReference>
<dbReference type="AlphaFoldDB" id="A0A0E9NRN4"/>